<evidence type="ECO:0000313" key="12">
    <source>
        <dbReference type="Proteomes" id="UP000323000"/>
    </source>
</evidence>
<dbReference type="EMBL" id="VAHF01000006">
    <property type="protein sequence ID" value="TXG60303.1"/>
    <property type="molecule type" value="Genomic_DNA"/>
</dbReference>
<feature type="repeat" description="WD" evidence="8">
    <location>
        <begin position="229"/>
        <end position="261"/>
    </location>
</feature>
<dbReference type="GO" id="GO:0016567">
    <property type="term" value="P:protein ubiquitination"/>
    <property type="evidence" value="ECO:0007669"/>
    <property type="project" value="UniProtKB-UniPathway"/>
</dbReference>
<evidence type="ECO:0000256" key="7">
    <source>
        <dbReference type="ARBA" id="ARBA00023425"/>
    </source>
</evidence>
<dbReference type="PROSITE" id="PS50082">
    <property type="entry name" value="WD_REPEATS_2"/>
    <property type="match status" value="2"/>
</dbReference>
<dbReference type="GO" id="GO:0051301">
    <property type="term" value="P:cell division"/>
    <property type="evidence" value="ECO:0007669"/>
    <property type="project" value="UniProtKB-KW"/>
</dbReference>
<comment type="caution">
    <text evidence="11">The sequence shown here is derived from an EMBL/GenBank/DDBJ whole genome shotgun (WGS) entry which is preliminary data.</text>
</comment>
<feature type="repeat" description="WD" evidence="8">
    <location>
        <begin position="151"/>
        <end position="185"/>
    </location>
</feature>
<comment type="function">
    <text evidence="7">Component of the anaphase promoting complex/cyclosome (APC/C), a cell cycle-regulated E3 ubiquitin-protein ligase complex that controls progression through mitosis and the G1 phase of the cell cycle.</text>
</comment>
<dbReference type="InterPro" id="IPR015943">
    <property type="entry name" value="WD40/YVTN_repeat-like_dom_sf"/>
</dbReference>
<dbReference type="Pfam" id="PF24807">
    <property type="entry name" value="WD40_CDC20-Fz"/>
    <property type="match status" value="1"/>
</dbReference>
<evidence type="ECO:0000256" key="2">
    <source>
        <dbReference type="ARBA" id="ARBA00022574"/>
    </source>
</evidence>
<evidence type="ECO:0000256" key="9">
    <source>
        <dbReference type="SAM" id="MobiDB-lite"/>
    </source>
</evidence>
<protein>
    <recommendedName>
        <fullName evidence="10">CDC20/Fizzy WD40 domain-containing protein</fullName>
    </recommendedName>
</protein>
<dbReference type="PANTHER" id="PTHR19918:SF8">
    <property type="entry name" value="FI02843P"/>
    <property type="match status" value="1"/>
</dbReference>
<evidence type="ECO:0000313" key="11">
    <source>
        <dbReference type="EMBL" id="TXG60303.1"/>
    </source>
</evidence>
<keyword evidence="12" id="KW-1185">Reference proteome</keyword>
<dbReference type="GO" id="GO:0010997">
    <property type="term" value="F:anaphase-promoting complex binding"/>
    <property type="evidence" value="ECO:0007669"/>
    <property type="project" value="InterPro"/>
</dbReference>
<comment type="similarity">
    <text evidence="1">Belongs to the WD repeat CDC20/Fizzy family.</text>
</comment>
<evidence type="ECO:0000256" key="8">
    <source>
        <dbReference type="PROSITE-ProRule" id="PRU00221"/>
    </source>
</evidence>
<feature type="region of interest" description="Disordered" evidence="9">
    <location>
        <begin position="59"/>
        <end position="94"/>
    </location>
</feature>
<dbReference type="UniPathway" id="UPA00143"/>
<feature type="compositionally biased region" description="Basic residues" evidence="9">
    <location>
        <begin position="81"/>
        <end position="93"/>
    </location>
</feature>
<feature type="domain" description="CDC20/Fizzy WD40" evidence="10">
    <location>
        <begin position="102"/>
        <end position="392"/>
    </location>
</feature>
<dbReference type="GO" id="GO:0005680">
    <property type="term" value="C:anaphase-promoting complex"/>
    <property type="evidence" value="ECO:0007669"/>
    <property type="project" value="TreeGrafter"/>
</dbReference>
<reference evidence="12" key="1">
    <citation type="journal article" date="2019" name="Gigascience">
        <title>De novo genome assembly of the endangered Acer yangbiense, a plant species with extremely small populations endemic to Yunnan Province, China.</title>
        <authorList>
            <person name="Yang J."/>
            <person name="Wariss H.M."/>
            <person name="Tao L."/>
            <person name="Zhang R."/>
            <person name="Yun Q."/>
            <person name="Hollingsworth P."/>
            <person name="Dao Z."/>
            <person name="Luo G."/>
            <person name="Guo H."/>
            <person name="Ma Y."/>
            <person name="Sun W."/>
        </authorList>
    </citation>
    <scope>NUCLEOTIDE SEQUENCE [LARGE SCALE GENOMIC DNA]</scope>
    <source>
        <strain evidence="12">cv. Malutang</strain>
    </source>
</reference>
<gene>
    <name evidence="11" type="ORF">EZV62_014876</name>
</gene>
<dbReference type="GO" id="GO:1990757">
    <property type="term" value="F:ubiquitin ligase activator activity"/>
    <property type="evidence" value="ECO:0007669"/>
    <property type="project" value="TreeGrafter"/>
</dbReference>
<evidence type="ECO:0000259" key="10">
    <source>
        <dbReference type="Pfam" id="PF24807"/>
    </source>
</evidence>
<name>A0A5C7HT70_9ROSI</name>
<dbReference type="GO" id="GO:1905786">
    <property type="term" value="P:positive regulation of anaphase-promoting complex-dependent catabolic process"/>
    <property type="evidence" value="ECO:0007669"/>
    <property type="project" value="TreeGrafter"/>
</dbReference>
<dbReference type="InterPro" id="IPR056150">
    <property type="entry name" value="WD40_CDC20-Fz"/>
</dbReference>
<accession>A0A5C7HT70</accession>
<evidence type="ECO:0000256" key="6">
    <source>
        <dbReference type="ARBA" id="ARBA00023306"/>
    </source>
</evidence>
<evidence type="ECO:0000256" key="1">
    <source>
        <dbReference type="ARBA" id="ARBA00006445"/>
    </source>
</evidence>
<dbReference type="AlphaFoldDB" id="A0A5C7HT70"/>
<dbReference type="SUPFAM" id="SSF50978">
    <property type="entry name" value="WD40 repeat-like"/>
    <property type="match status" value="1"/>
</dbReference>
<organism evidence="11 12">
    <name type="scientific">Acer yangbiense</name>
    <dbReference type="NCBI Taxonomy" id="1000413"/>
    <lineage>
        <taxon>Eukaryota</taxon>
        <taxon>Viridiplantae</taxon>
        <taxon>Streptophyta</taxon>
        <taxon>Embryophyta</taxon>
        <taxon>Tracheophyta</taxon>
        <taxon>Spermatophyta</taxon>
        <taxon>Magnoliopsida</taxon>
        <taxon>eudicotyledons</taxon>
        <taxon>Gunneridae</taxon>
        <taxon>Pentapetalae</taxon>
        <taxon>rosids</taxon>
        <taxon>malvids</taxon>
        <taxon>Sapindales</taxon>
        <taxon>Sapindaceae</taxon>
        <taxon>Hippocastanoideae</taxon>
        <taxon>Acereae</taxon>
        <taxon>Acer</taxon>
    </lineage>
</organism>
<dbReference type="Gene3D" id="2.130.10.10">
    <property type="entry name" value="YVTN repeat-like/Quinoprotein amine dehydrogenase"/>
    <property type="match status" value="1"/>
</dbReference>
<sequence>MDLDYAHYMVMNEAAKKKKGIPEKPIATSLVSREEYRRQLVEIFNMNRTRILAFKNKPPTTPLEQLIPQSHSGTGTGTGTHHSKPTKPPRRIPQRPQRTLYATGLVDDYYLNLLDWGSTNVLAMAVRSRVYFWNASNNSSPQLDTIGDELVTSLSWAPDGRHIAVGWNNSQVEIWDFTANRKLRTLRGGHKSRVSSLAWNNNHILTTGAMDGYVINNDVRVREHVVETYRVHTHEACGLKWSPSGEQLASGGNDKLLHIWDRRISMASATQWLHRLEEHTSYVRALAWCPFQENLLATGGGSGDRCIKFWNTHTGACLNSIDTSSQVCALLWNKHERELLSSHGGFTKNQLMLWKYPSMVKTAELTGHTSRSPDGCTVASAVAGADATVRIWNVFGDPRLAKRALKAFCEPFAHFNRIR</sequence>
<dbReference type="GO" id="GO:0031145">
    <property type="term" value="P:anaphase-promoting complex-dependent catabolic process"/>
    <property type="evidence" value="ECO:0007669"/>
    <property type="project" value="TreeGrafter"/>
</dbReference>
<keyword evidence="5" id="KW-0498">Mitosis</keyword>
<evidence type="ECO:0000256" key="5">
    <source>
        <dbReference type="ARBA" id="ARBA00022776"/>
    </source>
</evidence>
<evidence type="ECO:0000256" key="4">
    <source>
        <dbReference type="ARBA" id="ARBA00022737"/>
    </source>
</evidence>
<proteinExistence type="inferred from homology"/>
<keyword evidence="2 8" id="KW-0853">WD repeat</keyword>
<dbReference type="InterPro" id="IPR036322">
    <property type="entry name" value="WD40_repeat_dom_sf"/>
</dbReference>
<dbReference type="SMART" id="SM00320">
    <property type="entry name" value="WD40"/>
    <property type="match status" value="6"/>
</dbReference>
<dbReference type="Proteomes" id="UP000323000">
    <property type="component" value="Chromosome 6"/>
</dbReference>
<dbReference type="PANTHER" id="PTHR19918">
    <property type="entry name" value="CELL DIVISION CYCLE 20 CDC20 FIZZY -RELATED"/>
    <property type="match status" value="1"/>
</dbReference>
<dbReference type="OrthoDB" id="10263272at2759"/>
<keyword evidence="6" id="KW-0131">Cell cycle</keyword>
<keyword evidence="4" id="KW-0677">Repeat</keyword>
<dbReference type="PROSITE" id="PS50294">
    <property type="entry name" value="WD_REPEATS_REGION"/>
    <property type="match status" value="1"/>
</dbReference>
<dbReference type="InterPro" id="IPR033010">
    <property type="entry name" value="Cdc20/Fizzy"/>
</dbReference>
<keyword evidence="3" id="KW-0132">Cell division</keyword>
<evidence type="ECO:0000256" key="3">
    <source>
        <dbReference type="ARBA" id="ARBA00022618"/>
    </source>
</evidence>
<dbReference type="InterPro" id="IPR001680">
    <property type="entry name" value="WD40_rpt"/>
</dbReference>